<feature type="region of interest" description="Disordered" evidence="2">
    <location>
        <begin position="3488"/>
        <end position="3583"/>
    </location>
</feature>
<feature type="region of interest" description="Disordered" evidence="2">
    <location>
        <begin position="1517"/>
        <end position="1673"/>
    </location>
</feature>
<feature type="compositionally biased region" description="Basic and acidic residues" evidence="2">
    <location>
        <begin position="1446"/>
        <end position="1456"/>
    </location>
</feature>
<feature type="domain" description="Integrase catalytic" evidence="3">
    <location>
        <begin position="368"/>
        <end position="526"/>
    </location>
</feature>
<feature type="compositionally biased region" description="Polar residues" evidence="2">
    <location>
        <begin position="1520"/>
        <end position="1529"/>
    </location>
</feature>
<dbReference type="InterPro" id="IPR036397">
    <property type="entry name" value="RNaseH_sf"/>
</dbReference>
<feature type="compositionally biased region" description="Low complexity" evidence="2">
    <location>
        <begin position="691"/>
        <end position="702"/>
    </location>
</feature>
<feature type="region of interest" description="Disordered" evidence="2">
    <location>
        <begin position="632"/>
        <end position="758"/>
    </location>
</feature>
<feature type="region of interest" description="Disordered" evidence="2">
    <location>
        <begin position="4844"/>
        <end position="4977"/>
    </location>
</feature>
<feature type="compositionally biased region" description="Low complexity" evidence="2">
    <location>
        <begin position="1762"/>
        <end position="1772"/>
    </location>
</feature>
<feature type="compositionally biased region" description="Low complexity" evidence="2">
    <location>
        <begin position="663"/>
        <end position="675"/>
    </location>
</feature>
<dbReference type="InterPro" id="IPR036691">
    <property type="entry name" value="Endo/exonu/phosph_ase_sf"/>
</dbReference>
<keyword evidence="5" id="KW-1185">Reference proteome</keyword>
<feature type="compositionally biased region" description="Pro residues" evidence="2">
    <location>
        <begin position="3494"/>
        <end position="3509"/>
    </location>
</feature>
<feature type="compositionally biased region" description="Basic residues" evidence="2">
    <location>
        <begin position="4347"/>
        <end position="4358"/>
    </location>
</feature>
<feature type="compositionally biased region" description="Pro residues" evidence="2">
    <location>
        <begin position="4900"/>
        <end position="4909"/>
    </location>
</feature>
<feature type="compositionally biased region" description="Pro residues" evidence="2">
    <location>
        <begin position="4171"/>
        <end position="4184"/>
    </location>
</feature>
<feature type="compositionally biased region" description="Low complexity" evidence="2">
    <location>
        <begin position="3510"/>
        <end position="3525"/>
    </location>
</feature>
<evidence type="ECO:0000313" key="4">
    <source>
        <dbReference type="EMBL" id="UYV72955.1"/>
    </source>
</evidence>
<evidence type="ECO:0000256" key="1">
    <source>
        <dbReference type="ARBA" id="ARBA00012493"/>
    </source>
</evidence>
<evidence type="ECO:0000259" key="3">
    <source>
        <dbReference type="PROSITE" id="PS50994"/>
    </source>
</evidence>
<sequence length="5154" mass="563992">MIEQTHNQVPQEPTTDSTVAASLRTLTLCLDQLFNRESEEAITYDGDEPAAHFSSQLESQPNFHNLEPARQARKALSSLRGEPRKIAQDLALLNKTYEEVKESLCAVYPRRPSFTLQEFYELKCTSMAEIETYYNNKVRIGLAINFPKSAIVQALSNGVPRNYGNLLKMAQPSGPEEWLCLAQQLTYEGDNTSTKAAQQRSPRQSRAPSTTVVKTPPYPCRYCGGQHWHAQCQQRGPYQRTFRTFTPAVHSVEQPQRSTGPAGQIKDHQGELRRDTRYILNDKDLMTITRRGVTKIIVPPSLRGTLLQRAHRDFNHPGISQMTRLIAAQYYWDGMTNDIRTHVRTCSVCQLVKPPKGPIYGELGQLPPEVLPFELVSLDTISGFAKYGNSQTFLHVVVDHATRYAWAFPSRSTSILTYTQVIKKVMQFGSPKRLLTDRAPAFTTPKFRRFLIRHNIGQLLTTSNNPQANGLSERLNATITGKLKLLRLQQPKTAWTKLLPQVLQAYNHTPHSVTGFPPSYLLLGSLPLQLSEHVQNYPKIDDARELAYQRTHERHLRDKARFDQTHRASDFEVGDLVLAKTYHHPDTGKLAPFFSGPYEILEIISPRIVRINRSNRPLSRETDTIHVNKLKHYTENEQFISPPSTGPRRASPSSPTDVPPVTAPELPRQASAASPAPSPPDPAMEVFGVIPAAPAAPHQPAVPGQPPPAPMALPMDVSTPAPAPPAPSREKPNNDLTAHTAPQPAEPTPPTPHREESTPDFICGITMATPGPAVASSTSSLTSFADQKSQFTSSLSQPQTVKSTQAREPHANITSQRTIFSQEELKKFDQDRKATYQNRSSTTKSTIQFVSLPDCTAEEHLDGIADVIGRPSIHSIGKINGQAIVSLAGIEQAEMLINTGFKVKNQTIYPYPLFNIPKKYILSGVMLFIQDEDIAKALRPYGHVLSVRPLPFPTNNPLYKHLSSLRREIVIKKKKETSMPAIITIDYMGNSFKIFVAEDVVCMGCKRHGHFRAKCPFDPQIRETTGAETEEFDEDTSARCSQWSMDSSQLQTELKDCEHRDNPKMERIIALVFKRAAPRPSPPVAPGVSMEMAPPAPPPVTPTQSLRAPGSHVPAALTPDIEMSNIEETSASSTSSTTKSTRDGLIAFIERNPGVSFARTDALGLGREEVLDLLSSKTRAKKQGPLLSPTQGDALAGLIGQLLALRPGESSNIYKVLRQKKASEEISKNQNHANSPAGVKHVNLAAERDVMAPTNAASSSANSANPASRSWGDTEMAEVESNDGYTLATRNKKRRLGSPSSEHASRQPNKPGEQRGSQQHKRPTGPRKVPPQDIKATRKNIAEAKARQNSTTHENYIFVELCPEITDYTYLQAMSKLVEAKLHHTIQQNERPLHRRPREQGPCEPSGRGRPGDRGNVPQGLPLPKDGRANSRGQSARLCGGHHRREGPEPIRESHLHRPHPGQNGGVHLHRRPPGGLHPARRRHQTGQAAHPPGHSFQGRYPAGLPLLWHKVLKMRKTGPPQSQLSSARQADHQLQADSVPYRRKPPSPPPPQRPKKPAPAPATPASPVQPAKTSAEAPAIPSAPHPAEPKDLAQPAPAAHPAPPAAPRPPGAENPLLDCEMTTRNNFQPLPRLPRSAPDAPSWRNTLTGFSPSPSSNPPSKAEQKPVRHGLQAQPCAELSAKEDMQRKISNFSNKNQNYANLPAGGQLANPAAPTDFDTASFFEAAAQANRSWADLAEDNNPEPGDNFITVQRRKRRRGSADSPAAAAPSSNTGGARINRRPRSSTGSAPRAEEIRTTRAHIAEPRARQASSTEDHCVYVERSPELEPYHYMRAIDRMFEGTREVFQMTKMNGHFLVGLANRGLAERLVNKGLEVEGTLHRAFPFRKRAERITVGNLPFFVGDAAVISALTPFGRVTSIAPKLMKAGPYIYSDGRREAFIILHEGMTIERLPTRLDISIKGEAWPAYLSSAIRCSRCRGQGHRRANCPLLAGRTNDPGPATPTSPTSVTSNCAWVPQQPSAQPLPTASPSPTMEVSDVPPASRAALHPPPALRPSPPAPSALPVEEASPAPPPVTPTPSSRAPEDPASPRSAATSHLVPTPPDWPDHVPRVALCPFWRPAGMQPKHQIQHANFAAACVANVTSSTSGVLAAATNWAEQMEASESGEEGFTIVRSKRRRRESSGRPVEQRSSGIATSGRTGATPRRRPPAGRATVVQEIRATRADIADARARQRSSTEDNCVFVEHCSDFGSTHYLQAVEELVRGAGNVLQVMKMDGHMLVGLSTKALAERLIKDGLEIGHTHLRAFPFKKRAERITVGNLPFFVDDAAVIEALRPYGDVTSIVPIRLSAGKYTFTDGRHEAFILLKEAYGVGGRGPGAAHLQQRPRQWSLWRHLRLPRTLALRPLSLPEQCLRPSLPPSPLLVLCLHRGPLCRPPRHLQGERRDDLEAFLKRNPGVSFAGTDGLGLGWEEVLDPLSSKTKAQRHGPPLTPPQSDALSGLIDQLLDQRPGGSSNINKILRQVKTELKTGSAAVTPTPPLPAPRCSEPTPPAPHGEETTPAVTTPPPPLPAQTTREDDLEFKCVAQMNDLLEKLNWQQAFKCLIKKGLEEDNVPFAIVWPEDRETLLAFLSPRPGHKVILAEKLGHARDYHPMIQKGLYHCVPLPAIQTLQKYILSGVFAFIQDKDLEKALEPYGQMISSRPLPFPTDNPHLKHLSSLRREIVFKNKEKTPLPAVLNIPYMDRNFTIFIGEDVVCNGCKRHGHLKIKCPFDPTIRATVTRTFSEALRPSASPDLPSETPKEARDLTQRPSETTPMKRSLTTSSEEENFQKERNDFGKKPRPDPQSGLTATPPHDGMEKEVGSVLDIGLSDEKILNVDLHLAGLPGPSSENQTTTLPDSNIYGVRENRLRNLFKKLNHETILEPIMEWIEEPLCRLPMVNRLNLLINNGFAVRGNTIYPTPLFNPPKKYILSGILASLPDKEVTKALAPFGEILSVRPLPFPTENPLFKHLSSLRREVVLKRKESTDMPAIIPIVYMQRTLKIFVGEYITCLGCRRHGHIKSKCPFNPEIRNNISRTYSEAINPTALPVIPGPSRETVAMNITAKNENYEDETSSICSIRSMDSTQLQKELMECEEGENPETEKIIATIYKKAGISRAAKVQQQLVLHPDLETKISCYLEKQEDFKSKNYNDLKSDQRRALNVKIGKMRQILNVLGEIQRDANPPAGVRHVNLAAARDVTLSLPAGTSSNGAARVPGNWADCLEDLGPGADDNFTVVKIRRGAANRRIRLRPLHHPPTADARRIRRMQSSARSVPRAQVILTTRAHIAEARARQASSAEEHCVYLEHGPELQPFHYLRALDRLLGGTAGVVQVSKGFPFRKRAERVMVGNLPFFVENSAIISALGPYGRITYIAPKMMKAGPYTYTDGLREAFIVLHERVTTERLPTRLDITIKGEAWPAYASTGIKCSRCHGQEHRRAKCPLLVGRANNTGLAPPTSPAGVPPPTTPAPPQRSAAQPPAPAPSGTTMEPSGASPAARTVIPSTAPRPSPPVAPGVPMEKAPTAPPPVTPTQSLRAPGSHVPAALTPDFEMSNIEETSASSTSSTTKSTRDGLIAFIERNPGVSFARTDALGLGREEVLDLLSSKTKAKKQGPLLSPTQGDPLAGLIGQLLALRPGGSSNIYKVLRQVKTELRTALAAVPPTPTLPAHRPAEPTPPAPKDMDSTPAMATPPPPPSTHVEDTLYGKFKEELDLEPMSHSGIYHLDLVDATLDLKDRVNFVPRLLPMEKNNLAQQHGALLERALDLDPSLCNMHVNLAAARDVTAPKTVASTSENSANPASPNWADSEMAEVEANDDFILVRRTKKRRLGSTSPEHAARQPNRPGEQRSSQQRRWPTGPRTVPPREIKATRVNIAEAKTRQSTSNQENYIFVELCPDIPDYSYLLAMSKLVGGPKGITQFNRMNSHYIVGLATKDLARRLVEGGLEIEGTTLRVFPYRKRAERIIVANLPGFVEDSAVVNALSPYGKVTSIAPFLAKMGEFTFTDGRREAFILLNDGIKLDRLPTRLDVKSKGDSVPAFLSFGIKCSKCGKQGYRRANCPALARQNSSPRQAASPTDARPLAPPPPPPQRPRKPAPAPATLASPVQPAKTSTEAPAIPSAPHPAEPKDLAKPAPAAHPAPLAAPPPPGGRYHQRARARHSEEEPCPVSSPQTTSSGHRVWPGDKRISSGKPPRPLPRLQGCSPSPSRCHPGIRIRLRLRPGVAVLQQRILWPGHIALATIDVHGEEMTAITVHLAHEPRERNQQLELLAATEAQVEEGACWIIGDFNIRHRGPLIIIIVGCPRRSTGPGRAGRRGHPVRRRPPALQSRQARRPSRIQPPGPDPHGRPSPAASPSSDEQERRTHWWGPRSSTTCMDTFHHPRPSPSCRPDWRGSSGGQTTRRGFPPTSWRGRSPWLVGGDSGEAWVHPPPDGIRLQPRRLRLLKLWEEASNILGLNHRALPTAQLLDLLIIGGCRFLSSLDLLAFARWRGARVRDLIVEEHLIARPTRSALADAAALGAFCRTLTSENAAGFGAESTSSSSSLAAAVVLQGTATPFLNGLTTRSARRALDRPRLAATPISRFTSRWSPTIDPPPSRARRDAAARRIRLQRLHHPPISEVPGLIADRNHRRDGRRAPRKLEPPELTSWAIDRMVEGAAGVIQITKVNGHQLLGLANRGLAERLISEGLEVEGTLLKAFPFRKRAERITVGNLPFFVGDSVIINVLSPYWRATSIAPKQMKAGPYVYVDGRRDVFIALHEGITIERLPIRLDINIKGEAWSAYLTSGIRCSRCHGQGYRRANCPLLAGRTTNTRLAPPASPAGVRPSTTPAPPQLSSAQSPAPAPPNPAMEISGASPAARAALPSAAPRPSPPAPPASSMEVATSAPPPVAPAPSLQASESPVVPRPATLQHPEPTPPARPDFVAPHGPLPTQETLGPATPTPDVEMSIVEETSASSRSSTRNSTRDELVAFIKRSPGVFFTGKDGLGLGREEVLDLLSSRTRAQRHAPMLTPPQSDALAGLINQLLDLRLGGNSNIYKILRQVKSELKTIPATVPPTPPLPAHQPAEPTPPTSHGEELMPAIVTPPPPLPAHIDDNLLSDSWRILDEVSKELSAKSGLGP</sequence>
<feature type="region of interest" description="Disordered" evidence="2">
    <location>
        <begin position="1253"/>
        <end position="1334"/>
    </location>
</feature>
<dbReference type="InterPro" id="IPR041588">
    <property type="entry name" value="Integrase_H2C2"/>
</dbReference>
<name>A0ABY6KVQ1_9ARAC</name>
<dbReference type="Gene3D" id="1.10.340.70">
    <property type="match status" value="1"/>
</dbReference>
<feature type="region of interest" description="Disordered" evidence="2">
    <location>
        <begin position="2166"/>
        <end position="2213"/>
    </location>
</feature>
<feature type="compositionally biased region" description="Polar residues" evidence="2">
    <location>
        <begin position="1298"/>
        <end position="1308"/>
    </location>
</feature>
<feature type="compositionally biased region" description="Low complexity" evidence="2">
    <location>
        <begin position="1998"/>
        <end position="2011"/>
    </location>
</feature>
<feature type="region of interest" description="Disordered" evidence="2">
    <location>
        <begin position="3698"/>
        <end position="3734"/>
    </location>
</feature>
<feature type="compositionally biased region" description="Pro residues" evidence="2">
    <location>
        <begin position="4117"/>
        <end position="4133"/>
    </location>
</feature>
<feature type="compositionally biased region" description="Polar residues" evidence="2">
    <location>
        <begin position="4100"/>
        <end position="4110"/>
    </location>
</feature>
<feature type="compositionally biased region" description="Pro residues" evidence="2">
    <location>
        <begin position="2535"/>
        <end position="2552"/>
    </location>
</feature>
<dbReference type="PROSITE" id="PS50994">
    <property type="entry name" value="INTEGRASE"/>
    <property type="match status" value="1"/>
</dbReference>
<dbReference type="InterPro" id="IPR012337">
    <property type="entry name" value="RNaseH-like_sf"/>
</dbReference>
<feature type="region of interest" description="Disordered" evidence="2">
    <location>
        <begin position="191"/>
        <end position="213"/>
    </location>
</feature>
<dbReference type="SUPFAM" id="SSF56219">
    <property type="entry name" value="DNase I-like"/>
    <property type="match status" value="1"/>
</dbReference>
<feature type="compositionally biased region" description="Polar residues" evidence="2">
    <location>
        <begin position="2806"/>
        <end position="2821"/>
    </location>
</feature>
<feature type="region of interest" description="Disordered" evidence="2">
    <location>
        <begin position="4341"/>
        <end position="4448"/>
    </location>
</feature>
<dbReference type="EMBL" id="CP092872">
    <property type="protein sequence ID" value="UYV72955.1"/>
    <property type="molecule type" value="Genomic_DNA"/>
</dbReference>
<feature type="compositionally biased region" description="Pro residues" evidence="2">
    <location>
        <begin position="3543"/>
        <end position="3552"/>
    </location>
</feature>
<feature type="region of interest" description="Disordered" evidence="2">
    <location>
        <begin position="4098"/>
        <end position="4242"/>
    </location>
</feature>
<feature type="compositionally biased region" description="Pro residues" evidence="2">
    <location>
        <begin position="1599"/>
        <end position="1613"/>
    </location>
</feature>
<dbReference type="InterPro" id="IPR001878">
    <property type="entry name" value="Znf_CCHC"/>
</dbReference>
<dbReference type="PANTHER" id="PTHR37984">
    <property type="entry name" value="PROTEIN CBG26694"/>
    <property type="match status" value="1"/>
</dbReference>
<feature type="compositionally biased region" description="Pro residues" evidence="2">
    <location>
        <begin position="5087"/>
        <end position="5105"/>
    </location>
</feature>
<feature type="region of interest" description="Disordered" evidence="2">
    <location>
        <begin position="2781"/>
        <end position="2857"/>
    </location>
</feature>
<feature type="compositionally biased region" description="Low complexity" evidence="2">
    <location>
        <begin position="1253"/>
        <end position="1270"/>
    </location>
</feature>
<feature type="compositionally biased region" description="Low complexity" evidence="2">
    <location>
        <begin position="1652"/>
        <end position="1661"/>
    </location>
</feature>
<feature type="compositionally biased region" description="Pro residues" evidence="2">
    <location>
        <begin position="1547"/>
        <end position="1565"/>
    </location>
</feature>
<feature type="compositionally biased region" description="Basic residues" evidence="2">
    <location>
        <begin position="1468"/>
        <end position="1485"/>
    </location>
</feature>
<feature type="compositionally biased region" description="Low complexity" evidence="2">
    <location>
        <begin position="4888"/>
        <end position="4899"/>
    </location>
</feature>
<feature type="compositionally biased region" description="Pro residues" evidence="2">
    <location>
        <begin position="2048"/>
        <end position="2061"/>
    </location>
</feature>
<dbReference type="PANTHER" id="PTHR37984:SF5">
    <property type="entry name" value="PROTEIN NYNRIN-LIKE"/>
    <property type="match status" value="1"/>
</dbReference>
<feature type="region of interest" description="Disordered" evidence="2">
    <location>
        <begin position="1989"/>
        <end position="2109"/>
    </location>
</feature>
<evidence type="ECO:0000256" key="2">
    <source>
        <dbReference type="SAM" id="MobiDB-lite"/>
    </source>
</evidence>
<reference evidence="4 5" key="1">
    <citation type="submission" date="2022-01" db="EMBL/GenBank/DDBJ databases">
        <title>A chromosomal length assembly of Cordylochernes scorpioides.</title>
        <authorList>
            <person name="Zeh D."/>
            <person name="Zeh J."/>
        </authorList>
    </citation>
    <scope>NUCLEOTIDE SEQUENCE [LARGE SCALE GENOMIC DNA]</scope>
    <source>
        <strain evidence="4">IN4F17</strain>
        <tissue evidence="4">Whole Body</tissue>
    </source>
</reference>
<accession>A0ABY6KVQ1</accession>
<feature type="region of interest" description="Disordered" evidence="2">
    <location>
        <begin position="5087"/>
        <end position="5128"/>
    </location>
</feature>
<protein>
    <recommendedName>
        <fullName evidence="1">RNA-directed DNA polymerase</fullName>
        <ecNumber evidence="1">2.7.7.49</ecNumber>
    </recommendedName>
</protein>
<dbReference type="EC" id="2.7.7.49" evidence="1"/>
<feature type="region of interest" description="Disordered" evidence="2">
    <location>
        <begin position="1386"/>
        <end position="1502"/>
    </location>
</feature>
<feature type="region of interest" description="Disordered" evidence="2">
    <location>
        <begin position="2527"/>
        <end position="2572"/>
    </location>
</feature>
<dbReference type="Gene3D" id="3.30.420.10">
    <property type="entry name" value="Ribonuclease H-like superfamily/Ribonuclease H"/>
    <property type="match status" value="1"/>
</dbReference>
<dbReference type="Pfam" id="PF17921">
    <property type="entry name" value="Integrase_H2C2"/>
    <property type="match status" value="1"/>
</dbReference>
<dbReference type="InterPro" id="IPR001584">
    <property type="entry name" value="Integrase_cat-core"/>
</dbReference>
<feature type="region of interest" description="Disordered" evidence="2">
    <location>
        <begin position="1078"/>
        <end position="1111"/>
    </location>
</feature>
<feature type="compositionally biased region" description="Basic and acidic residues" evidence="2">
    <location>
        <begin position="1792"/>
        <end position="1816"/>
    </location>
</feature>
<dbReference type="SMART" id="SM00343">
    <property type="entry name" value="ZnF_C2HC"/>
    <property type="match status" value="8"/>
</dbReference>
<feature type="compositionally biased region" description="Basic and acidic residues" evidence="2">
    <location>
        <begin position="2826"/>
        <end position="2840"/>
    </location>
</feature>
<organism evidence="4 5">
    <name type="scientific">Cordylochernes scorpioides</name>
    <dbReference type="NCBI Taxonomy" id="51811"/>
    <lineage>
        <taxon>Eukaryota</taxon>
        <taxon>Metazoa</taxon>
        <taxon>Ecdysozoa</taxon>
        <taxon>Arthropoda</taxon>
        <taxon>Chelicerata</taxon>
        <taxon>Arachnida</taxon>
        <taxon>Pseudoscorpiones</taxon>
        <taxon>Cheliferoidea</taxon>
        <taxon>Chernetidae</taxon>
        <taxon>Cordylochernes</taxon>
    </lineage>
</organism>
<gene>
    <name evidence="4" type="ORF">LAZ67_10001263</name>
</gene>
<feature type="region of interest" description="Disordered" evidence="2">
    <location>
        <begin position="1736"/>
        <end position="1816"/>
    </location>
</feature>
<feature type="compositionally biased region" description="Polar residues" evidence="2">
    <location>
        <begin position="2018"/>
        <end position="2034"/>
    </location>
</feature>
<feature type="region of interest" description="Disordered" evidence="2">
    <location>
        <begin position="3861"/>
        <end position="3900"/>
    </location>
</feature>
<dbReference type="SUPFAM" id="SSF53098">
    <property type="entry name" value="Ribonuclease H-like"/>
    <property type="match status" value="1"/>
</dbReference>
<dbReference type="InterPro" id="IPR050951">
    <property type="entry name" value="Retrovirus_Pol_polyprotein"/>
</dbReference>
<evidence type="ECO:0000313" key="5">
    <source>
        <dbReference type="Proteomes" id="UP001235939"/>
    </source>
</evidence>
<dbReference type="Proteomes" id="UP001235939">
    <property type="component" value="Chromosome 10"/>
</dbReference>
<feature type="non-terminal residue" evidence="4">
    <location>
        <position position="1"/>
    </location>
</feature>
<proteinExistence type="predicted"/>